<evidence type="ECO:0000313" key="2">
    <source>
        <dbReference type="EMBL" id="KMQ88563.1"/>
    </source>
</evidence>
<dbReference type="Proteomes" id="UP000036403">
    <property type="component" value="Unassembled WGS sequence"/>
</dbReference>
<keyword evidence="1" id="KW-0175">Coiled coil</keyword>
<accession>A0A0J7KDP5</accession>
<dbReference type="OrthoDB" id="7697847at2759"/>
<comment type="caution">
    <text evidence="2">The sequence shown here is derived from an EMBL/GenBank/DDBJ whole genome shotgun (WGS) entry which is preliminary data.</text>
</comment>
<gene>
    <name evidence="2" type="ORF">RF55_11929</name>
</gene>
<protein>
    <submittedName>
        <fullName evidence="2">Uncharacterized protein</fullName>
    </submittedName>
</protein>
<proteinExistence type="predicted"/>
<keyword evidence="3" id="KW-1185">Reference proteome</keyword>
<reference evidence="2 3" key="1">
    <citation type="submission" date="2015-04" db="EMBL/GenBank/DDBJ databases">
        <title>Lasius niger genome sequencing.</title>
        <authorList>
            <person name="Konorov E.A."/>
            <person name="Nikitin M.A."/>
            <person name="Kirill M.V."/>
            <person name="Chang P."/>
        </authorList>
    </citation>
    <scope>NUCLEOTIDE SEQUENCE [LARGE SCALE GENOMIC DNA]</scope>
    <source>
        <tissue evidence="2">Whole</tissue>
    </source>
</reference>
<evidence type="ECO:0000313" key="3">
    <source>
        <dbReference type="Proteomes" id="UP000036403"/>
    </source>
</evidence>
<dbReference type="PaxDb" id="67767-A0A0J7KDP5"/>
<dbReference type="EMBL" id="LBMM01008880">
    <property type="protein sequence ID" value="KMQ88563.1"/>
    <property type="molecule type" value="Genomic_DNA"/>
</dbReference>
<organism evidence="2 3">
    <name type="scientific">Lasius niger</name>
    <name type="common">Black garden ant</name>
    <dbReference type="NCBI Taxonomy" id="67767"/>
    <lineage>
        <taxon>Eukaryota</taxon>
        <taxon>Metazoa</taxon>
        <taxon>Ecdysozoa</taxon>
        <taxon>Arthropoda</taxon>
        <taxon>Hexapoda</taxon>
        <taxon>Insecta</taxon>
        <taxon>Pterygota</taxon>
        <taxon>Neoptera</taxon>
        <taxon>Endopterygota</taxon>
        <taxon>Hymenoptera</taxon>
        <taxon>Apocrita</taxon>
        <taxon>Aculeata</taxon>
        <taxon>Formicoidea</taxon>
        <taxon>Formicidae</taxon>
        <taxon>Formicinae</taxon>
        <taxon>Lasius</taxon>
        <taxon>Lasius</taxon>
    </lineage>
</organism>
<feature type="coiled-coil region" evidence="1">
    <location>
        <begin position="111"/>
        <end position="138"/>
    </location>
</feature>
<sequence length="138" mass="15857">MINRDRGQSGSCSIGTVVNRDRGQYQRGQLGLWSIGTVVNINVVNINVVSINVVNINVVNRNVVNLNVEAKMVAVGGDTFGQNNQKNFVVYITKKYATTDEVVKKQIQLWLQKYDDRIELKQEQARRDEEQRQREYKE</sequence>
<evidence type="ECO:0000256" key="1">
    <source>
        <dbReference type="SAM" id="Coils"/>
    </source>
</evidence>
<name>A0A0J7KDP5_LASNI</name>
<dbReference type="AlphaFoldDB" id="A0A0J7KDP5"/>